<dbReference type="CDD" id="cd07302">
    <property type="entry name" value="CHD"/>
    <property type="match status" value="1"/>
</dbReference>
<comment type="caution">
    <text evidence="2">The sequence shown here is derived from an EMBL/GenBank/DDBJ whole genome shotgun (WGS) entry which is preliminary data.</text>
</comment>
<proteinExistence type="predicted"/>
<keyword evidence="3" id="KW-1185">Reference proteome</keyword>
<dbReference type="AlphaFoldDB" id="A0A2N3HGM1"/>
<gene>
    <name evidence="2" type="ORF">CSW08_15105</name>
</gene>
<dbReference type="EMBL" id="PJEO01000052">
    <property type="protein sequence ID" value="PKQ44120.1"/>
    <property type="molecule type" value="Genomic_DNA"/>
</dbReference>
<dbReference type="PROSITE" id="PS50125">
    <property type="entry name" value="GUANYLATE_CYCLASE_2"/>
    <property type="match status" value="1"/>
</dbReference>
<dbReference type="RefSeq" id="WP_106660702.1">
    <property type="nucleotide sequence ID" value="NZ_PJEO01000052.1"/>
</dbReference>
<dbReference type="InterPro" id="IPR001054">
    <property type="entry name" value="A/G_cyclase"/>
</dbReference>
<organism evidence="2 3">
    <name type="scientific">Confluentibacter flavum</name>
    <dbReference type="NCBI Taxonomy" id="1909700"/>
    <lineage>
        <taxon>Bacteria</taxon>
        <taxon>Pseudomonadati</taxon>
        <taxon>Bacteroidota</taxon>
        <taxon>Flavobacteriia</taxon>
        <taxon>Flavobacteriales</taxon>
        <taxon>Flavobacteriaceae</taxon>
        <taxon>Confluentibacter</taxon>
    </lineage>
</organism>
<feature type="domain" description="Guanylate cyclase" evidence="1">
    <location>
        <begin position="6"/>
        <end position="114"/>
    </location>
</feature>
<dbReference type="SUPFAM" id="SSF55073">
    <property type="entry name" value="Nucleotide cyclase"/>
    <property type="match status" value="1"/>
</dbReference>
<dbReference type="InterPro" id="IPR029787">
    <property type="entry name" value="Nucleotide_cyclase"/>
</dbReference>
<dbReference type="Gene3D" id="3.30.70.1230">
    <property type="entry name" value="Nucleotide cyclase"/>
    <property type="match status" value="1"/>
</dbReference>
<dbReference type="GO" id="GO:0035556">
    <property type="term" value="P:intracellular signal transduction"/>
    <property type="evidence" value="ECO:0007669"/>
    <property type="project" value="InterPro"/>
</dbReference>
<evidence type="ECO:0000313" key="3">
    <source>
        <dbReference type="Proteomes" id="UP000233435"/>
    </source>
</evidence>
<dbReference type="Pfam" id="PF00211">
    <property type="entry name" value="Guanylate_cyc"/>
    <property type="match status" value="1"/>
</dbReference>
<dbReference type="GO" id="GO:0004016">
    <property type="term" value="F:adenylate cyclase activity"/>
    <property type="evidence" value="ECO:0007669"/>
    <property type="project" value="UniProtKB-ARBA"/>
</dbReference>
<dbReference type="Proteomes" id="UP000233435">
    <property type="component" value="Unassembled WGS sequence"/>
</dbReference>
<sequence length="215" mass="24235">MEENICILMSDLSGYTALTEVHGAVSAADLIDRYIEIIKECLVGDCHLQERTGDEVMVVSSNPDFLLATAVRIINYTSNEHNFLQVHGGIHYGKVLTRHNSYFGTTINLTSRIAAKASPGTFWCSETFIESLFDKSLFKLQSMGRHSFKNISGVMEMYELRSESKNKVFIDSVCRMLILDIVQATKHPKLENIFFCSPACLDIYLKSQSTNPEVY</sequence>
<reference evidence="2 3" key="1">
    <citation type="submission" date="2017-12" db="EMBL/GenBank/DDBJ databases">
        <title>Confluentibacter flavum sp. nov., isolated from the saline lake.</title>
        <authorList>
            <person name="Yu L."/>
        </authorList>
    </citation>
    <scope>NUCLEOTIDE SEQUENCE [LARGE SCALE GENOMIC DNA]</scope>
    <source>
        <strain evidence="2 3">3B</strain>
    </source>
</reference>
<protein>
    <recommendedName>
        <fullName evidence="1">Guanylate cyclase domain-containing protein</fullName>
    </recommendedName>
</protein>
<accession>A0A2N3HGM1</accession>
<evidence type="ECO:0000313" key="2">
    <source>
        <dbReference type="EMBL" id="PKQ44120.1"/>
    </source>
</evidence>
<evidence type="ECO:0000259" key="1">
    <source>
        <dbReference type="PROSITE" id="PS50125"/>
    </source>
</evidence>
<name>A0A2N3HGM1_9FLAO</name>
<dbReference type="GO" id="GO:0009190">
    <property type="term" value="P:cyclic nucleotide biosynthetic process"/>
    <property type="evidence" value="ECO:0007669"/>
    <property type="project" value="InterPro"/>
</dbReference>